<sequence>MSVSFFAHKQALLDAYNDVINDKTDTDWALFTYEGNKNELKVQGTGDEGLDELESEFNSGKIMYAFVRVKDPNTTMKKFLIIVWQGDGVPATRKGACANHVKDITRFFKGSHIVIYARNDDDVTPEEIMHQVQKSTSNFTYVAPKETEDIPTAVGSVYKRINPEQEIKSTRNDKFWTQIQKEEEQRKAEDKKRAMEKKREESLALKERERKSEEERNRLVKQREKEIAEKLRAQKLADDESERLTKEKSQWEKQEKEQEASLQEQRRVRRSQSIEHAQEAESMISQRSSNPRNIWAQREKDANAAPPPVRKYSSSGSRTSSISEQPEPKQEYNAPASNYQPEPAYEPEPAYQPEPAHQPEPAYQPEPTYQPEPSYQQPPYEPEPAAPEPTNESYYEQTEPQYQEENAYEAEPQYEPEAAQQSEPNYQQDDQYNAYSEATTQGVSARALYDYQADEEGELTFDPGDIINEIEQIDEGWWRGVLEKDGSYGLFPANYVETL</sequence>
<reference evidence="12" key="1">
    <citation type="submission" date="2020-04" db="EMBL/GenBank/DDBJ databases">
        <authorList>
            <person name="Neveu A P."/>
        </authorList>
    </citation>
    <scope>NUCLEOTIDE SEQUENCE</scope>
    <source>
        <tissue evidence="12">Whole embryo</tissue>
    </source>
</reference>
<evidence type="ECO:0000256" key="4">
    <source>
        <dbReference type="ARBA" id="ARBA00022490"/>
    </source>
</evidence>
<dbReference type="GO" id="GO:0048812">
    <property type="term" value="P:neuron projection morphogenesis"/>
    <property type="evidence" value="ECO:0007669"/>
    <property type="project" value="TreeGrafter"/>
</dbReference>
<keyword evidence="4" id="KW-0963">Cytoplasm</keyword>
<keyword evidence="7" id="KW-0206">Cytoskeleton</keyword>
<evidence type="ECO:0000256" key="5">
    <source>
        <dbReference type="ARBA" id="ARBA00023054"/>
    </source>
</evidence>
<dbReference type="PANTHER" id="PTHR10829">
    <property type="entry name" value="CORTACTIN AND DREBRIN"/>
    <property type="match status" value="1"/>
</dbReference>
<feature type="compositionally biased region" description="Basic and acidic residues" evidence="9">
    <location>
        <begin position="231"/>
        <end position="259"/>
    </location>
</feature>
<dbReference type="GO" id="GO:0030427">
    <property type="term" value="C:site of polarized growth"/>
    <property type="evidence" value="ECO:0007669"/>
    <property type="project" value="TreeGrafter"/>
</dbReference>
<evidence type="ECO:0000256" key="6">
    <source>
        <dbReference type="ARBA" id="ARBA00023203"/>
    </source>
</evidence>
<dbReference type="FunFam" id="2.30.30.40:FF:000046">
    <property type="entry name" value="Drebrin-like protein isoform B"/>
    <property type="match status" value="1"/>
</dbReference>
<proteinExistence type="evidence at transcript level"/>
<dbReference type="GO" id="GO:0030425">
    <property type="term" value="C:dendrite"/>
    <property type="evidence" value="ECO:0007669"/>
    <property type="project" value="TreeGrafter"/>
</dbReference>
<feature type="compositionally biased region" description="Polar residues" evidence="9">
    <location>
        <begin position="283"/>
        <end position="292"/>
    </location>
</feature>
<dbReference type="GO" id="GO:0005884">
    <property type="term" value="C:actin filament"/>
    <property type="evidence" value="ECO:0007669"/>
    <property type="project" value="TreeGrafter"/>
</dbReference>
<accession>A0A6F9D9U8</accession>
<dbReference type="CDD" id="cd11960">
    <property type="entry name" value="SH3_Abp1_eu"/>
    <property type="match status" value="1"/>
</dbReference>
<gene>
    <name evidence="12" type="primary">Dbnl</name>
</gene>
<evidence type="ECO:0000256" key="8">
    <source>
        <dbReference type="PROSITE-ProRule" id="PRU00192"/>
    </source>
</evidence>
<dbReference type="EMBL" id="LR784362">
    <property type="protein sequence ID" value="CAB3236282.1"/>
    <property type="molecule type" value="mRNA"/>
</dbReference>
<dbReference type="Gene3D" id="2.30.30.40">
    <property type="entry name" value="SH3 Domains"/>
    <property type="match status" value="1"/>
</dbReference>
<organism evidence="12">
    <name type="scientific">Phallusia mammillata</name>
    <dbReference type="NCBI Taxonomy" id="59560"/>
    <lineage>
        <taxon>Eukaryota</taxon>
        <taxon>Metazoa</taxon>
        <taxon>Chordata</taxon>
        <taxon>Tunicata</taxon>
        <taxon>Ascidiacea</taxon>
        <taxon>Phlebobranchia</taxon>
        <taxon>Ascidiidae</taxon>
        <taxon>Phallusia</taxon>
    </lineage>
</organism>
<evidence type="ECO:0000259" key="10">
    <source>
        <dbReference type="PROSITE" id="PS50002"/>
    </source>
</evidence>
<dbReference type="GO" id="GO:0045773">
    <property type="term" value="P:positive regulation of axon extension"/>
    <property type="evidence" value="ECO:0007669"/>
    <property type="project" value="TreeGrafter"/>
</dbReference>
<dbReference type="AlphaFoldDB" id="A0A6F9D9U8"/>
<feature type="compositionally biased region" description="Low complexity" evidence="9">
    <location>
        <begin position="313"/>
        <end position="323"/>
    </location>
</feature>
<protein>
    <submittedName>
        <fullName evidence="12">Drebrin-like protein</fullName>
    </submittedName>
</protein>
<evidence type="ECO:0000256" key="3">
    <source>
        <dbReference type="ARBA" id="ARBA00022443"/>
    </source>
</evidence>
<dbReference type="SMART" id="SM00326">
    <property type="entry name" value="SH3"/>
    <property type="match status" value="1"/>
</dbReference>
<dbReference type="SMART" id="SM00102">
    <property type="entry name" value="ADF"/>
    <property type="match status" value="1"/>
</dbReference>
<dbReference type="Pfam" id="PF00018">
    <property type="entry name" value="SH3_1"/>
    <property type="match status" value="1"/>
</dbReference>
<dbReference type="GO" id="GO:0030027">
    <property type="term" value="C:lamellipodium"/>
    <property type="evidence" value="ECO:0007669"/>
    <property type="project" value="TreeGrafter"/>
</dbReference>
<dbReference type="GO" id="GO:0030833">
    <property type="term" value="P:regulation of actin filament polymerization"/>
    <property type="evidence" value="ECO:0007669"/>
    <property type="project" value="TreeGrafter"/>
</dbReference>
<dbReference type="InterPro" id="IPR036028">
    <property type="entry name" value="SH3-like_dom_sf"/>
</dbReference>
<dbReference type="InterPro" id="IPR035717">
    <property type="entry name" value="Drebrin-like_SH3"/>
</dbReference>
<dbReference type="GO" id="GO:0045211">
    <property type="term" value="C:postsynaptic membrane"/>
    <property type="evidence" value="ECO:0007669"/>
    <property type="project" value="TreeGrafter"/>
</dbReference>
<evidence type="ECO:0000256" key="7">
    <source>
        <dbReference type="ARBA" id="ARBA00023212"/>
    </source>
</evidence>
<dbReference type="SUPFAM" id="SSF50044">
    <property type="entry name" value="SH3-domain"/>
    <property type="match status" value="1"/>
</dbReference>
<keyword evidence="3 8" id="KW-0728">SH3 domain</keyword>
<dbReference type="InterPro" id="IPR001452">
    <property type="entry name" value="SH3_domain"/>
</dbReference>
<dbReference type="GO" id="GO:0098974">
    <property type="term" value="P:postsynaptic actin cytoskeleton organization"/>
    <property type="evidence" value="ECO:0007669"/>
    <property type="project" value="TreeGrafter"/>
</dbReference>
<evidence type="ECO:0000256" key="1">
    <source>
        <dbReference type="ARBA" id="ARBA00004245"/>
    </source>
</evidence>
<evidence type="ECO:0000313" key="12">
    <source>
        <dbReference type="EMBL" id="CAB3236282.1"/>
    </source>
</evidence>
<feature type="compositionally biased region" description="Low complexity" evidence="9">
    <location>
        <begin position="388"/>
        <end position="405"/>
    </location>
</feature>
<feature type="domain" description="ADF-H" evidence="11">
    <location>
        <begin position="1"/>
        <end position="133"/>
    </location>
</feature>
<feature type="region of interest" description="Disordered" evidence="9">
    <location>
        <begin position="184"/>
        <end position="219"/>
    </location>
</feature>
<dbReference type="InterPro" id="IPR002108">
    <property type="entry name" value="ADF-H"/>
</dbReference>
<dbReference type="PANTHER" id="PTHR10829:SF25">
    <property type="entry name" value="DREBRIN-LIKE PROTEIN"/>
    <property type="match status" value="1"/>
</dbReference>
<feature type="compositionally biased region" description="Polar residues" evidence="9">
    <location>
        <begin position="425"/>
        <end position="439"/>
    </location>
</feature>
<feature type="region of interest" description="Disordered" evidence="9">
    <location>
        <begin position="231"/>
        <end position="439"/>
    </location>
</feature>
<dbReference type="InterPro" id="IPR029006">
    <property type="entry name" value="ADF-H/Gelsolin-like_dom_sf"/>
</dbReference>
<feature type="compositionally biased region" description="Low complexity" evidence="9">
    <location>
        <begin position="415"/>
        <end position="424"/>
    </location>
</feature>
<name>A0A6F9D9U8_9ASCI</name>
<dbReference type="SUPFAM" id="SSF55753">
    <property type="entry name" value="Actin depolymerizing proteins"/>
    <property type="match status" value="1"/>
</dbReference>
<keyword evidence="5" id="KW-0175">Coiled coil</keyword>
<dbReference type="CDD" id="cd11281">
    <property type="entry name" value="ADF_drebrin_like"/>
    <property type="match status" value="1"/>
</dbReference>
<feature type="compositionally biased region" description="Pro residues" evidence="9">
    <location>
        <begin position="344"/>
        <end position="370"/>
    </location>
</feature>
<dbReference type="PROSITE" id="PS50002">
    <property type="entry name" value="SH3"/>
    <property type="match status" value="1"/>
</dbReference>
<evidence type="ECO:0000256" key="9">
    <source>
        <dbReference type="SAM" id="MobiDB-lite"/>
    </source>
</evidence>
<dbReference type="Gene3D" id="3.40.20.10">
    <property type="entry name" value="Severin"/>
    <property type="match status" value="1"/>
</dbReference>
<dbReference type="GO" id="GO:0030864">
    <property type="term" value="C:cortical actin cytoskeleton"/>
    <property type="evidence" value="ECO:0007669"/>
    <property type="project" value="TreeGrafter"/>
</dbReference>
<keyword evidence="6" id="KW-0009">Actin-binding</keyword>
<feature type="domain" description="SH3" evidence="10">
    <location>
        <begin position="440"/>
        <end position="499"/>
    </location>
</feature>
<dbReference type="GO" id="GO:0051015">
    <property type="term" value="F:actin filament binding"/>
    <property type="evidence" value="ECO:0007669"/>
    <property type="project" value="TreeGrafter"/>
</dbReference>
<dbReference type="GO" id="GO:0014069">
    <property type="term" value="C:postsynaptic density"/>
    <property type="evidence" value="ECO:0007669"/>
    <property type="project" value="TreeGrafter"/>
</dbReference>
<dbReference type="PRINTS" id="PR00452">
    <property type="entry name" value="SH3DOMAIN"/>
</dbReference>
<comment type="similarity">
    <text evidence="2">Belongs to the ABP1 family.</text>
</comment>
<comment type="subcellular location">
    <subcellularLocation>
        <location evidence="1">Cytoplasm</location>
        <location evidence="1">Cytoskeleton</location>
    </subcellularLocation>
</comment>
<dbReference type="Pfam" id="PF00241">
    <property type="entry name" value="Cofilin_ADF"/>
    <property type="match status" value="1"/>
</dbReference>
<evidence type="ECO:0000256" key="2">
    <source>
        <dbReference type="ARBA" id="ARBA00011039"/>
    </source>
</evidence>
<evidence type="ECO:0000259" key="11">
    <source>
        <dbReference type="PROSITE" id="PS51263"/>
    </source>
</evidence>
<dbReference type="PROSITE" id="PS51263">
    <property type="entry name" value="ADF_H"/>
    <property type="match status" value="1"/>
</dbReference>